<feature type="domain" description="HTH marR-type" evidence="1">
    <location>
        <begin position="13"/>
        <end position="143"/>
    </location>
</feature>
<dbReference type="Gene3D" id="1.10.10.10">
    <property type="entry name" value="Winged helix-like DNA-binding domain superfamily/Winged helix DNA-binding domain"/>
    <property type="match status" value="1"/>
</dbReference>
<evidence type="ECO:0000313" key="2">
    <source>
        <dbReference type="EMBL" id="KUF15499.1"/>
    </source>
</evidence>
<sequence length="151" mass="16671">MTSTSPRRRPHLDEALPHQLRRAAQAWTVMWQQRIPDLTNPQFAVLLVLDDHGSLDQSALGALTAIDRSTLTPLLDRLEALGLVTKEIDPANRRRRIVTLTEPGRERLATAGKEARALFDQVQALLGERQLGELIGMLRAVGDMSGRPGAP</sequence>
<organism evidence="2 3">
    <name type="scientific">Streptomyces silvensis</name>
    <dbReference type="NCBI Taxonomy" id="1765722"/>
    <lineage>
        <taxon>Bacteria</taxon>
        <taxon>Bacillati</taxon>
        <taxon>Actinomycetota</taxon>
        <taxon>Actinomycetes</taxon>
        <taxon>Kitasatosporales</taxon>
        <taxon>Streptomycetaceae</taxon>
        <taxon>Streptomyces</taxon>
    </lineage>
</organism>
<dbReference type="PROSITE" id="PS50995">
    <property type="entry name" value="HTH_MARR_2"/>
    <property type="match status" value="1"/>
</dbReference>
<accession>A0A0W7WY33</accession>
<dbReference type="PANTHER" id="PTHR33164">
    <property type="entry name" value="TRANSCRIPTIONAL REGULATOR, MARR FAMILY"/>
    <property type="match status" value="1"/>
</dbReference>
<dbReference type="RefSeq" id="WP_058850248.1">
    <property type="nucleotide sequence ID" value="NZ_LOCL01000044.1"/>
</dbReference>
<gene>
    <name evidence="2" type="ORF">AT728_25940</name>
</gene>
<dbReference type="PANTHER" id="PTHR33164:SF95">
    <property type="entry name" value="TRANSCRIPTIONAL REGULATOR"/>
    <property type="match status" value="1"/>
</dbReference>
<dbReference type="Pfam" id="PF01047">
    <property type="entry name" value="MarR"/>
    <property type="match status" value="1"/>
</dbReference>
<dbReference type="Proteomes" id="UP000054804">
    <property type="component" value="Unassembled WGS sequence"/>
</dbReference>
<dbReference type="STRING" id="1765722.AT728_25940"/>
<dbReference type="GO" id="GO:0006950">
    <property type="term" value="P:response to stress"/>
    <property type="evidence" value="ECO:0007669"/>
    <property type="project" value="TreeGrafter"/>
</dbReference>
<dbReference type="NCBIfam" id="NF041230">
    <property type="entry name" value="BagL_FevM"/>
    <property type="match status" value="1"/>
</dbReference>
<dbReference type="OrthoDB" id="4462574at2"/>
<dbReference type="AlphaFoldDB" id="A0A0W7WY33"/>
<reference evidence="2 3" key="1">
    <citation type="submission" date="2015-12" db="EMBL/GenBank/DDBJ databases">
        <title>Draft genome sequence of Streptomyces silvensis ATCC 53525, a producer of novel hormone antagonists.</title>
        <authorList>
            <person name="Johnston C.W."/>
            <person name="Li Y."/>
            <person name="Magarvey N.A."/>
        </authorList>
    </citation>
    <scope>NUCLEOTIDE SEQUENCE [LARGE SCALE GENOMIC DNA]</scope>
    <source>
        <strain evidence="2 3">ATCC 53525</strain>
    </source>
</reference>
<name>A0A0W7WY33_9ACTN</name>
<dbReference type="PRINTS" id="PR00598">
    <property type="entry name" value="HTHMARR"/>
</dbReference>
<dbReference type="GO" id="GO:0003700">
    <property type="term" value="F:DNA-binding transcription factor activity"/>
    <property type="evidence" value="ECO:0007669"/>
    <property type="project" value="InterPro"/>
</dbReference>
<dbReference type="InterPro" id="IPR036388">
    <property type="entry name" value="WH-like_DNA-bd_sf"/>
</dbReference>
<protein>
    <recommendedName>
        <fullName evidence="1">HTH marR-type domain-containing protein</fullName>
    </recommendedName>
</protein>
<proteinExistence type="predicted"/>
<dbReference type="InterPro" id="IPR036390">
    <property type="entry name" value="WH_DNA-bd_sf"/>
</dbReference>
<evidence type="ECO:0000259" key="1">
    <source>
        <dbReference type="PROSITE" id="PS50995"/>
    </source>
</evidence>
<dbReference type="EMBL" id="LOCL01000044">
    <property type="protein sequence ID" value="KUF15499.1"/>
    <property type="molecule type" value="Genomic_DNA"/>
</dbReference>
<comment type="caution">
    <text evidence="2">The sequence shown here is derived from an EMBL/GenBank/DDBJ whole genome shotgun (WGS) entry which is preliminary data.</text>
</comment>
<dbReference type="InterPro" id="IPR039422">
    <property type="entry name" value="MarR/SlyA-like"/>
</dbReference>
<keyword evidence="3" id="KW-1185">Reference proteome</keyword>
<dbReference type="SMART" id="SM00347">
    <property type="entry name" value="HTH_MARR"/>
    <property type="match status" value="1"/>
</dbReference>
<dbReference type="InterPro" id="IPR000835">
    <property type="entry name" value="HTH_MarR-typ"/>
</dbReference>
<dbReference type="SUPFAM" id="SSF46785">
    <property type="entry name" value="Winged helix' DNA-binding domain"/>
    <property type="match status" value="1"/>
</dbReference>
<evidence type="ECO:0000313" key="3">
    <source>
        <dbReference type="Proteomes" id="UP000054804"/>
    </source>
</evidence>